<proteinExistence type="predicted"/>
<evidence type="ECO:0008006" key="3">
    <source>
        <dbReference type="Google" id="ProtNLM"/>
    </source>
</evidence>
<name>A0A537LGZ8_9BACT</name>
<gene>
    <name evidence="1" type="ORF">E6G99_07350</name>
</gene>
<protein>
    <recommendedName>
        <fullName evidence="3">Exo-alpha-sialidase</fullName>
    </recommendedName>
</protein>
<dbReference type="InterPro" id="IPR052025">
    <property type="entry name" value="Xyloglucanase_GH74"/>
</dbReference>
<dbReference type="GO" id="GO:0010411">
    <property type="term" value="P:xyloglucan metabolic process"/>
    <property type="evidence" value="ECO:0007669"/>
    <property type="project" value="TreeGrafter"/>
</dbReference>
<dbReference type="SUPFAM" id="SSF110296">
    <property type="entry name" value="Oligoxyloglucan reducing end-specific cellobiohydrolase"/>
    <property type="match status" value="1"/>
</dbReference>
<comment type="caution">
    <text evidence="1">The sequence shown here is derived from an EMBL/GenBank/DDBJ whole genome shotgun (WGS) entry which is preliminary data.</text>
</comment>
<reference evidence="1 2" key="1">
    <citation type="journal article" date="2019" name="Nat. Microbiol.">
        <title>Mediterranean grassland soil C-N compound turnover is dependent on rainfall and depth, and is mediated by genomically divergent microorganisms.</title>
        <authorList>
            <person name="Diamond S."/>
            <person name="Andeer P.F."/>
            <person name="Li Z."/>
            <person name="Crits-Christoph A."/>
            <person name="Burstein D."/>
            <person name="Anantharaman K."/>
            <person name="Lane K.R."/>
            <person name="Thomas B.C."/>
            <person name="Pan C."/>
            <person name="Northen T.R."/>
            <person name="Banfield J.F."/>
        </authorList>
    </citation>
    <scope>NUCLEOTIDE SEQUENCE [LARGE SCALE GENOMIC DNA]</scope>
    <source>
        <strain evidence="1">NP_2</strain>
    </source>
</reference>
<dbReference type="PANTHER" id="PTHR43739:SF5">
    <property type="entry name" value="EXO-ALPHA-SIALIDASE"/>
    <property type="match status" value="1"/>
</dbReference>
<sequence>MPKVMVFAGTAGGLFVFESDARRAKWKRRGPYLKGLSVNHFAWDPKRKSIYATTSSEGLLASRNFGKSWTPLNDGLPIRKLWAVAVNPKHSDDLWVGTHYSYLFHSTDRGRHWTVHEGYLGAPLKENRYGDWAFGTIGNSLHGIHIDPKDPRRMLIVSSTNHGAVRTLDGGETWELARQGVYESCPAAGRSEHMRPTSEEERAKAAEDHLAQVHACTHRIGISPADTQVIYRQQHCGVYRSNDFGASWQDISAGLPERHGFPLAIHPRDVNTAYVVPAYQGNGCKKHNSCIIGALEVYRTRSSGRSWEKLTDGLPRKVHCVVLRHGMDADTLRPAGVYFATTTGEVYGSRDEGDSWTVVGKGLPRVQGLVTAVV</sequence>
<accession>A0A537LGZ8</accession>
<dbReference type="PANTHER" id="PTHR43739">
    <property type="entry name" value="XYLOGLUCANASE (EUROFUNG)"/>
    <property type="match status" value="1"/>
</dbReference>
<organism evidence="1 2">
    <name type="scientific">Candidatus Segetimicrobium genomatis</name>
    <dbReference type="NCBI Taxonomy" id="2569760"/>
    <lineage>
        <taxon>Bacteria</taxon>
        <taxon>Bacillati</taxon>
        <taxon>Candidatus Sysuimicrobiota</taxon>
        <taxon>Candidatus Sysuimicrobiia</taxon>
        <taxon>Candidatus Sysuimicrobiales</taxon>
        <taxon>Candidatus Segetimicrobiaceae</taxon>
        <taxon>Candidatus Segetimicrobium</taxon>
    </lineage>
</organism>
<dbReference type="Gene3D" id="2.130.10.10">
    <property type="entry name" value="YVTN repeat-like/Quinoprotein amine dehydrogenase"/>
    <property type="match status" value="1"/>
</dbReference>
<evidence type="ECO:0000313" key="2">
    <source>
        <dbReference type="Proteomes" id="UP000318661"/>
    </source>
</evidence>
<evidence type="ECO:0000313" key="1">
    <source>
        <dbReference type="EMBL" id="TMJ07255.1"/>
    </source>
</evidence>
<dbReference type="EMBL" id="VBAJ01000188">
    <property type="protein sequence ID" value="TMJ07255.1"/>
    <property type="molecule type" value="Genomic_DNA"/>
</dbReference>
<dbReference type="Proteomes" id="UP000318661">
    <property type="component" value="Unassembled WGS sequence"/>
</dbReference>
<dbReference type="AlphaFoldDB" id="A0A537LGZ8"/>
<dbReference type="InterPro" id="IPR015943">
    <property type="entry name" value="WD40/YVTN_repeat-like_dom_sf"/>
</dbReference>